<sequence length="373" mass="44058">MYINIVFRYLVRENLKSQLAVFFVLMLIFFSQKFIDIFGDVVHGDIPLNLIIPLLISAIPEMVYLMLPLSLFLGLLIRCSKFCYENEFIVMYACCFGKNIIIKAVLMLSIIISFFSICNIIWILPLSYKYQEQIIFKSKVNPLLLSIAEGQFKITKNGNFALYVDSIKNSIFKNIFFVQLRDTNIKHSSFVVANSGYIKECFDGKQIIVLNKGVRYEGIPFLSNFNITKFVNYKAIVEYKTNENYINKIEQKSMFQLWNDNTLKANSEFHWRLTVIFSIFIMALIAVPLCEVNLRQGRLVSMLPTMLLYLIFFLLHNILRNFVNKHDFNCIYITWMINFLYLILAIFLNLWNTLSFRRIRLKFIRGLFWFFLF</sequence>
<evidence type="ECO:0000256" key="6">
    <source>
        <dbReference type="ARBA" id="ARBA00022475"/>
    </source>
</evidence>
<dbReference type="PANTHER" id="PTHR33529:SF7">
    <property type="entry name" value="LIPOPOLYSACCHARIDE EXPORT SYSTEM PERMEASE PROTEIN LPTF"/>
    <property type="match status" value="1"/>
</dbReference>
<protein>
    <recommendedName>
        <fullName evidence="4">Lipopolysaccharide export system permease protein LptF</fullName>
    </recommendedName>
</protein>
<feature type="transmembrane region" description="Helical" evidence="12">
    <location>
        <begin position="50"/>
        <end position="79"/>
    </location>
</feature>
<dbReference type="RefSeq" id="WP_341764995.1">
    <property type="nucleotide sequence ID" value="NZ_OZ034688.1"/>
</dbReference>
<reference evidence="13" key="1">
    <citation type="submission" date="2024-04" db="EMBL/GenBank/DDBJ databases">
        <authorList>
            <person name="Manzano-Marin A."/>
            <person name="Manzano-Marin A."/>
            <person name="Alejandro Manzano Marin A."/>
        </authorList>
    </citation>
    <scope>NUCLEOTIDE SEQUENCE [LARGE SCALE GENOMIC DNA]</scope>
    <source>
        <strain evidence="13">TABTEA</strain>
    </source>
</reference>
<evidence type="ECO:0000256" key="4">
    <source>
        <dbReference type="ARBA" id="ARBA00014213"/>
    </source>
</evidence>
<keyword evidence="6" id="KW-1003">Cell membrane</keyword>
<accession>A0ABM9NPX0</accession>
<evidence type="ECO:0000256" key="8">
    <source>
        <dbReference type="ARBA" id="ARBA00022692"/>
    </source>
</evidence>
<gene>
    <name evidence="13" type="primary">lptF</name>
    <name evidence="13" type="ORF">PRHACTZTBTEA_642</name>
</gene>
<name>A0ABM9NPX0_9GAMM</name>
<feature type="transmembrane region" description="Helical" evidence="12">
    <location>
        <begin position="100"/>
        <end position="124"/>
    </location>
</feature>
<evidence type="ECO:0000256" key="10">
    <source>
        <dbReference type="ARBA" id="ARBA00023136"/>
    </source>
</evidence>
<dbReference type="Pfam" id="PF03739">
    <property type="entry name" value="LptF_LptG"/>
    <property type="match status" value="1"/>
</dbReference>
<keyword evidence="9 12" id="KW-1133">Transmembrane helix</keyword>
<keyword evidence="5" id="KW-0813">Transport</keyword>
<keyword evidence="14" id="KW-1185">Reference proteome</keyword>
<dbReference type="NCBIfam" id="TIGR04407">
    <property type="entry name" value="LptF_YjgP"/>
    <property type="match status" value="1"/>
</dbReference>
<keyword evidence="7" id="KW-0997">Cell inner membrane</keyword>
<dbReference type="EMBL" id="OZ034688">
    <property type="protein sequence ID" value="CAL1329543.1"/>
    <property type="molecule type" value="Genomic_DNA"/>
</dbReference>
<comment type="similarity">
    <text evidence="3">Belongs to the LptF/LptG family.</text>
</comment>
<comment type="subcellular location">
    <subcellularLocation>
        <location evidence="2">Cell inner membrane</location>
        <topology evidence="2">Multi-pass membrane protein</topology>
    </subcellularLocation>
</comment>
<evidence type="ECO:0000256" key="11">
    <source>
        <dbReference type="ARBA" id="ARBA00026081"/>
    </source>
</evidence>
<evidence type="ECO:0000313" key="13">
    <source>
        <dbReference type="EMBL" id="CAL1329543.1"/>
    </source>
</evidence>
<dbReference type="PANTHER" id="PTHR33529">
    <property type="entry name" value="SLR0882 PROTEIN-RELATED"/>
    <property type="match status" value="1"/>
</dbReference>
<feature type="transmembrane region" description="Helical" evidence="12">
    <location>
        <begin position="331"/>
        <end position="351"/>
    </location>
</feature>
<evidence type="ECO:0000256" key="3">
    <source>
        <dbReference type="ARBA" id="ARBA00007725"/>
    </source>
</evidence>
<evidence type="ECO:0000256" key="2">
    <source>
        <dbReference type="ARBA" id="ARBA00004429"/>
    </source>
</evidence>
<comment type="function">
    <text evidence="1">Part of the ABC transporter complex LptBFG involved in the translocation of lipopolysaccharide (LPS) from the inner membrane to the outer membrane.</text>
</comment>
<evidence type="ECO:0000313" key="14">
    <source>
        <dbReference type="Proteomes" id="UP001497533"/>
    </source>
</evidence>
<evidence type="ECO:0000256" key="12">
    <source>
        <dbReference type="SAM" id="Phobius"/>
    </source>
</evidence>
<comment type="subunit">
    <text evidence="11">Component of the lipopolysaccharide transport and assembly complex. The LptBFG transporter is composed of two ATP-binding proteins (LptB) and two transmembrane proteins (LptF and LptG).</text>
</comment>
<keyword evidence="8 12" id="KW-0812">Transmembrane</keyword>
<dbReference type="InterPro" id="IPR030922">
    <property type="entry name" value="LptF"/>
</dbReference>
<evidence type="ECO:0000256" key="7">
    <source>
        <dbReference type="ARBA" id="ARBA00022519"/>
    </source>
</evidence>
<dbReference type="InterPro" id="IPR005495">
    <property type="entry name" value="LptG/LptF_permease"/>
</dbReference>
<feature type="transmembrane region" description="Helical" evidence="12">
    <location>
        <begin position="20"/>
        <end position="38"/>
    </location>
</feature>
<feature type="transmembrane region" description="Helical" evidence="12">
    <location>
        <begin position="269"/>
        <end position="287"/>
    </location>
</feature>
<evidence type="ECO:0000256" key="5">
    <source>
        <dbReference type="ARBA" id="ARBA00022448"/>
    </source>
</evidence>
<proteinExistence type="inferred from homology"/>
<evidence type="ECO:0000256" key="1">
    <source>
        <dbReference type="ARBA" id="ARBA00002265"/>
    </source>
</evidence>
<keyword evidence="10 12" id="KW-0472">Membrane</keyword>
<evidence type="ECO:0000256" key="9">
    <source>
        <dbReference type="ARBA" id="ARBA00022989"/>
    </source>
</evidence>
<organism evidence="13 14">
    <name type="scientific">Candidatus Providencia siddallii</name>
    <dbReference type="NCBI Taxonomy" id="1715285"/>
    <lineage>
        <taxon>Bacteria</taxon>
        <taxon>Pseudomonadati</taxon>
        <taxon>Pseudomonadota</taxon>
        <taxon>Gammaproteobacteria</taxon>
        <taxon>Enterobacterales</taxon>
        <taxon>Morganellaceae</taxon>
        <taxon>Providencia</taxon>
    </lineage>
</organism>
<dbReference type="Proteomes" id="UP001497533">
    <property type="component" value="Chromosome"/>
</dbReference>
<feature type="transmembrane region" description="Helical" evidence="12">
    <location>
        <begin position="299"/>
        <end position="319"/>
    </location>
</feature>